<proteinExistence type="evidence at transcript level"/>
<dbReference type="PROSITE" id="PS50822">
    <property type="entry name" value="PIWI"/>
    <property type="match status" value="1"/>
</dbReference>
<dbReference type="Pfam" id="PF02171">
    <property type="entry name" value="Piwi"/>
    <property type="match status" value="1"/>
</dbReference>
<feature type="domain" description="PAZ" evidence="9">
    <location>
        <begin position="380"/>
        <end position="500"/>
    </location>
</feature>
<dbReference type="SMART" id="SM00949">
    <property type="entry name" value="PAZ"/>
    <property type="match status" value="1"/>
</dbReference>
<dbReference type="FunFam" id="2.170.260.10:FF:000003">
    <property type="entry name" value="Piwi-like RNA-mediated gene silencing 2"/>
    <property type="match status" value="1"/>
</dbReference>
<dbReference type="SUPFAM" id="SSF101690">
    <property type="entry name" value="PAZ domain"/>
    <property type="match status" value="1"/>
</dbReference>
<evidence type="ECO:0000259" key="10">
    <source>
        <dbReference type="PROSITE" id="PS50822"/>
    </source>
</evidence>
<evidence type="ECO:0000256" key="8">
    <source>
        <dbReference type="SAM" id="MobiDB-lite"/>
    </source>
</evidence>
<feature type="region of interest" description="Disordered" evidence="8">
    <location>
        <begin position="97"/>
        <end position="126"/>
    </location>
</feature>
<feature type="compositionally biased region" description="Low complexity" evidence="8">
    <location>
        <begin position="56"/>
        <end position="73"/>
    </location>
</feature>
<organism evidence="11">
    <name type="scientific">Schmidtea mediterranea</name>
    <name type="common">Freshwater planarian flatworm</name>
    <dbReference type="NCBI Taxonomy" id="79327"/>
    <lineage>
        <taxon>Eukaryota</taxon>
        <taxon>Metazoa</taxon>
        <taxon>Spiralia</taxon>
        <taxon>Lophotrochozoa</taxon>
        <taxon>Platyhelminthes</taxon>
        <taxon>Rhabditophora</taxon>
        <taxon>Seriata</taxon>
        <taxon>Tricladida</taxon>
        <taxon>Continenticola</taxon>
        <taxon>Geoplanoidea</taxon>
        <taxon>Dugesiidae</taxon>
        <taxon>Schmidtea</taxon>
    </lineage>
</organism>
<evidence type="ECO:0000256" key="4">
    <source>
        <dbReference type="ARBA" id="ARBA00022782"/>
    </source>
</evidence>
<dbReference type="InterPro" id="IPR036397">
    <property type="entry name" value="RNaseH_sf"/>
</dbReference>
<feature type="domain" description="Piwi" evidence="10">
    <location>
        <begin position="665"/>
        <end position="960"/>
    </location>
</feature>
<dbReference type="CDD" id="cd04658">
    <property type="entry name" value="Piwi_piwi-like_Euk"/>
    <property type="match status" value="1"/>
</dbReference>
<dbReference type="PROSITE" id="PS50821">
    <property type="entry name" value="PAZ"/>
    <property type="match status" value="1"/>
</dbReference>
<accession>B2Z3D6</accession>
<dbReference type="InterPro" id="IPR014811">
    <property type="entry name" value="ArgoL1"/>
</dbReference>
<feature type="compositionally biased region" description="Polar residues" evidence="8">
    <location>
        <begin position="105"/>
        <end position="115"/>
    </location>
</feature>
<dbReference type="EMBL" id="EU586258">
    <property type="protein sequence ID" value="ACC97187.1"/>
    <property type="molecule type" value="mRNA"/>
</dbReference>
<keyword evidence="5" id="KW-0694">RNA-binding</keyword>
<evidence type="ECO:0000313" key="11">
    <source>
        <dbReference type="EMBL" id="ACC97187.1"/>
    </source>
</evidence>
<keyword evidence="4" id="KW-0221">Differentiation</keyword>
<feature type="region of interest" description="Disordered" evidence="8">
    <location>
        <begin position="36"/>
        <end position="80"/>
    </location>
</feature>
<evidence type="ECO:0000256" key="5">
    <source>
        <dbReference type="ARBA" id="ARBA00022884"/>
    </source>
</evidence>
<evidence type="ECO:0000256" key="7">
    <source>
        <dbReference type="ARBA" id="ARBA00038291"/>
    </source>
</evidence>
<dbReference type="AlphaFoldDB" id="B2Z3D6"/>
<dbReference type="GO" id="GO:0005737">
    <property type="term" value="C:cytoplasm"/>
    <property type="evidence" value="ECO:0007669"/>
    <property type="project" value="UniProtKB-SubCell"/>
</dbReference>
<name>B2Z3D6_SCHMD</name>
<dbReference type="Gene3D" id="3.30.420.10">
    <property type="entry name" value="Ribonuclease H-like superfamily/Ribonuclease H"/>
    <property type="match status" value="1"/>
</dbReference>
<comment type="similarity">
    <text evidence="7">Belongs to the argonaute family. Piwi subfamily.</text>
</comment>
<dbReference type="GO" id="GO:0003723">
    <property type="term" value="F:RNA binding"/>
    <property type="evidence" value="ECO:0007669"/>
    <property type="project" value="UniProtKB-KW"/>
</dbReference>
<dbReference type="FunFam" id="3.30.420.10:FF:000014">
    <property type="entry name" value="Piwi-like RNA-mediated gene silencing 1"/>
    <property type="match status" value="1"/>
</dbReference>
<protein>
    <submittedName>
        <fullName evidence="11">Piwi protein WI-3</fullName>
    </submittedName>
</protein>
<keyword evidence="2" id="KW-0217">Developmental protein</keyword>
<comment type="subcellular location">
    <subcellularLocation>
        <location evidence="1">Cytoplasm</location>
    </subcellularLocation>
</comment>
<dbReference type="InterPro" id="IPR003165">
    <property type="entry name" value="Piwi"/>
</dbReference>
<dbReference type="PANTHER" id="PTHR22891">
    <property type="entry name" value="EUKARYOTIC TRANSLATION INITIATION FACTOR 2C"/>
    <property type="match status" value="1"/>
</dbReference>
<dbReference type="Pfam" id="PF02170">
    <property type="entry name" value="PAZ"/>
    <property type="match status" value="1"/>
</dbReference>
<dbReference type="CDD" id="cd02845">
    <property type="entry name" value="PAZ_piwi_like"/>
    <property type="match status" value="1"/>
</dbReference>
<sequence>MSGSSGIGRGRSRGLLMQKFLNKDVLVPSVESLEDKALNKLGIPPPGSTVEKNTESSSISSGDSRSNPSGDSRNNIKLQDSDIENRNITIVTRPLSCIGRGRGLSNPSSLTTSSGKSDKITENEEPGQIKKFVGRGRGLLNSQKECSNSTPSEVSNELKQMKISNDDKMTVSSEAKSQFENIEKPISKFRRREYPTQIKEPCNTRNDSSPSLTLSANYVKVRTTQPHIYQYHVSFAPPIDSRLMRIKIVQGLSESDLGVVKEARAFDGMNLYIPQLLKNKETIIKVNKPTDKTVVDVKVVFTNNVNFSECPMVYNVLFKRIENSLRMVKIGRDYFYPEKKIVLDRRRMEIWPGYVTSIQNFDGGLLLQCDVSHKVIRNDSVYDIMMEINKTVNNKGQMQTAAINQLLGQIVLTPHNNRNYRITDIDWAKNCLSEFDKGGEKISYRDYFRNTYGLQIRDLEQPMIVSKSNSRSGKNRGPKGSKEVDGGLVYLIPELCMLTGLTDDMIKDFRLMRELHEHCRVTPKKRHEALLEFVDNIYSCEEAKKLLGYWGITIEKDTVNINACKMNPEMIYFGNEASVSAGEQAEFKQALAHNKVIGGIRIENWILISPKSLLTKANGLLQALMSKSPRVGVMFGKPKIVEMNNDRTEEYLKELKRNVAPGVQLVVTILSAVREDRYNAIKKFCYVDCPVPSQVVLAQTLKEGPKLNSVAVNIALQINAKLGGELWAVKIPIKKFMVVGLDVWHDTKGRSRSVGAVVGSTNALCTRWFSKSHLQEQDKEIMYVLQSCMLSLLKAYFEENNFLPETIFMYRDGVSDGQLGYVQKTEIEQFFKVFESFSADYKPNMVYNVVQKRINTRLYVSDPKNKGQINNPNPGTIVDHTVTRANLYDFFLVSQSVRQGTVTPTHYVVLCDNSKYTPHQVQLMAYKTCHIYYNWPGTVRVPAPCMYAHKLAYMVGQNLKAEPSNLLCDRLFYL</sequence>
<dbReference type="InterPro" id="IPR012337">
    <property type="entry name" value="RNaseH-like_sf"/>
</dbReference>
<dbReference type="Pfam" id="PF08699">
    <property type="entry name" value="ArgoL1"/>
    <property type="match status" value="1"/>
</dbReference>
<evidence type="ECO:0000256" key="1">
    <source>
        <dbReference type="ARBA" id="ARBA00004496"/>
    </source>
</evidence>
<keyword evidence="6" id="KW-0943">RNA-mediated gene silencing</keyword>
<evidence type="ECO:0000259" key="9">
    <source>
        <dbReference type="PROSITE" id="PS50821"/>
    </source>
</evidence>
<dbReference type="InterPro" id="IPR036085">
    <property type="entry name" value="PAZ_dom_sf"/>
</dbReference>
<reference evidence="11" key="1">
    <citation type="journal article" date="2008" name="RNA">
        <title>The PIWI proteins SMEDWI-2 and SMEDWI-3 are required for stem cell function and piRNA expression in planarians.</title>
        <authorList>
            <person name="Palakodeti D."/>
            <person name="Smielewska M."/>
            <person name="Lu Y.C."/>
            <person name="Yeo G.W."/>
            <person name="Graveley B.R."/>
        </authorList>
    </citation>
    <scope>NUCLEOTIDE SEQUENCE</scope>
</reference>
<dbReference type="OrthoDB" id="10252740at2759"/>
<evidence type="ECO:0000256" key="3">
    <source>
        <dbReference type="ARBA" id="ARBA00022490"/>
    </source>
</evidence>
<evidence type="ECO:0000256" key="2">
    <source>
        <dbReference type="ARBA" id="ARBA00022473"/>
    </source>
</evidence>
<dbReference type="InterPro" id="IPR003100">
    <property type="entry name" value="PAZ_dom"/>
</dbReference>
<dbReference type="GO" id="GO:0030154">
    <property type="term" value="P:cell differentiation"/>
    <property type="evidence" value="ECO:0007669"/>
    <property type="project" value="UniProtKB-KW"/>
</dbReference>
<dbReference type="SMART" id="SM00950">
    <property type="entry name" value="Piwi"/>
    <property type="match status" value="1"/>
</dbReference>
<dbReference type="Gene3D" id="3.40.50.2300">
    <property type="match status" value="1"/>
</dbReference>
<dbReference type="Gene3D" id="2.170.260.10">
    <property type="entry name" value="paz domain"/>
    <property type="match status" value="1"/>
</dbReference>
<dbReference type="GO" id="GO:0031047">
    <property type="term" value="P:regulatory ncRNA-mediated gene silencing"/>
    <property type="evidence" value="ECO:0007669"/>
    <property type="project" value="UniProtKB-KW"/>
</dbReference>
<evidence type="ECO:0000256" key="6">
    <source>
        <dbReference type="ARBA" id="ARBA00023158"/>
    </source>
</evidence>
<dbReference type="SUPFAM" id="SSF53098">
    <property type="entry name" value="Ribonuclease H-like"/>
    <property type="match status" value="1"/>
</dbReference>
<keyword evidence="3" id="KW-0963">Cytoplasm</keyword>
<dbReference type="Pfam" id="PF23278">
    <property type="entry name" value="Piwi_N"/>
    <property type="match status" value="1"/>
</dbReference>